<evidence type="ECO:0000313" key="1">
    <source>
        <dbReference type="EMBL" id="MBB4619947.1"/>
    </source>
</evidence>
<evidence type="ECO:0008006" key="3">
    <source>
        <dbReference type="Google" id="ProtNLM"/>
    </source>
</evidence>
<name>A0A7W7APT3_9SPHN</name>
<reference evidence="1 2" key="1">
    <citation type="submission" date="2020-08" db="EMBL/GenBank/DDBJ databases">
        <title>Genomic Encyclopedia of Type Strains, Phase IV (KMG-IV): sequencing the most valuable type-strain genomes for metagenomic binning, comparative biology and taxonomic classification.</title>
        <authorList>
            <person name="Goeker M."/>
        </authorList>
    </citation>
    <scope>NUCLEOTIDE SEQUENCE [LARGE SCALE GENOMIC DNA]</scope>
    <source>
        <strain evidence="1 2">DSM 15867</strain>
    </source>
</reference>
<protein>
    <recommendedName>
        <fullName evidence="3">DUF937 domain-containing protein</fullName>
    </recommendedName>
</protein>
<dbReference type="RefSeq" id="WP_221240083.1">
    <property type="nucleotide sequence ID" value="NZ_JACHNY010000020.1"/>
</dbReference>
<dbReference type="EMBL" id="JACHNY010000020">
    <property type="protein sequence ID" value="MBB4619947.1"/>
    <property type="molecule type" value="Genomic_DNA"/>
</dbReference>
<dbReference type="Pfam" id="PF06078">
    <property type="entry name" value="DUF937"/>
    <property type="match status" value="2"/>
</dbReference>
<dbReference type="AlphaFoldDB" id="A0A7W7APT3"/>
<proteinExistence type="predicted"/>
<evidence type="ECO:0000313" key="2">
    <source>
        <dbReference type="Proteomes" id="UP000574769"/>
    </source>
</evidence>
<accession>A0A7W7APT3</accession>
<comment type="caution">
    <text evidence="1">The sequence shown here is derived from an EMBL/GenBank/DDBJ whole genome shotgun (WGS) entry which is preliminary data.</text>
</comment>
<keyword evidence="2" id="KW-1185">Reference proteome</keyword>
<organism evidence="1 2">
    <name type="scientific">Sphingomonas abaci</name>
    <dbReference type="NCBI Taxonomy" id="237611"/>
    <lineage>
        <taxon>Bacteria</taxon>
        <taxon>Pseudomonadati</taxon>
        <taxon>Pseudomonadota</taxon>
        <taxon>Alphaproteobacteria</taxon>
        <taxon>Sphingomonadales</taxon>
        <taxon>Sphingomonadaceae</taxon>
        <taxon>Sphingomonas</taxon>
    </lineage>
</organism>
<gene>
    <name evidence="1" type="ORF">GGQ96_004107</name>
</gene>
<dbReference type="Proteomes" id="UP000574769">
    <property type="component" value="Unassembled WGS sequence"/>
</dbReference>
<dbReference type="InterPro" id="IPR009282">
    <property type="entry name" value="DUF937"/>
</dbReference>
<sequence length="165" mass="16423">MQNIDQILALSGMDVGQLGARFGLSPEQTRLALGSLIPAVLGGFHRQPEGVRVPVDDASVTEPTTPLGNDILGQIFGSKDVSRQVADHAADQSGVSNTVLKAMLPIVAALIARYLANNGTGTAGGGIGGVLASVLGGAGGSAGGLGDIFSGGGNPLDAILNGLRR</sequence>